<feature type="non-terminal residue" evidence="1">
    <location>
        <position position="119"/>
    </location>
</feature>
<dbReference type="EMBL" id="GEBQ01023335">
    <property type="protein sequence ID" value="JAT16642.1"/>
    <property type="molecule type" value="Transcribed_RNA"/>
</dbReference>
<proteinExistence type="predicted"/>
<name>A0A1B6KYY0_9HEMI</name>
<sequence>MFSRDNFKISLTYVLHYKYISIQAHRKLRISLTLKVVVIISVHAKKSHPPSSIGKLDTFVLVFDEEMHLEAGFAESDKRTTRTLKLGIFSTLMFVVDVGRLEPVGLAAVASEARRVLSL</sequence>
<accession>A0A1B6KYY0</accession>
<protein>
    <submittedName>
        <fullName evidence="1">Uncharacterized protein</fullName>
    </submittedName>
</protein>
<organism evidence="1">
    <name type="scientific">Graphocephala atropunctata</name>
    <dbReference type="NCBI Taxonomy" id="36148"/>
    <lineage>
        <taxon>Eukaryota</taxon>
        <taxon>Metazoa</taxon>
        <taxon>Ecdysozoa</taxon>
        <taxon>Arthropoda</taxon>
        <taxon>Hexapoda</taxon>
        <taxon>Insecta</taxon>
        <taxon>Pterygota</taxon>
        <taxon>Neoptera</taxon>
        <taxon>Paraneoptera</taxon>
        <taxon>Hemiptera</taxon>
        <taxon>Auchenorrhyncha</taxon>
        <taxon>Membracoidea</taxon>
        <taxon>Cicadellidae</taxon>
        <taxon>Cicadellinae</taxon>
        <taxon>Cicadellini</taxon>
        <taxon>Graphocephala</taxon>
    </lineage>
</organism>
<evidence type="ECO:0000313" key="1">
    <source>
        <dbReference type="EMBL" id="JAT16642.1"/>
    </source>
</evidence>
<reference evidence="1" key="1">
    <citation type="submission" date="2015-11" db="EMBL/GenBank/DDBJ databases">
        <title>De novo transcriptome assembly of four potential Pierce s Disease insect vectors from Arizona vineyards.</title>
        <authorList>
            <person name="Tassone E.E."/>
        </authorList>
    </citation>
    <scope>NUCLEOTIDE SEQUENCE</scope>
</reference>
<gene>
    <name evidence="1" type="ORF">g.53569</name>
</gene>
<dbReference type="AlphaFoldDB" id="A0A1B6KYY0"/>